<dbReference type="SMART" id="SM00220">
    <property type="entry name" value="S_TKc"/>
    <property type="match status" value="1"/>
</dbReference>
<evidence type="ECO:0000256" key="4">
    <source>
        <dbReference type="ARBA" id="ARBA00022741"/>
    </source>
</evidence>
<feature type="region of interest" description="Disordered" evidence="9">
    <location>
        <begin position="572"/>
        <end position="604"/>
    </location>
</feature>
<evidence type="ECO:0000256" key="5">
    <source>
        <dbReference type="ARBA" id="ARBA00022777"/>
    </source>
</evidence>
<dbReference type="STRING" id="1095630.A0A2J6T3N5"/>
<keyword evidence="6" id="KW-0067">ATP-binding</keyword>
<dbReference type="CDD" id="cd00180">
    <property type="entry name" value="PKc"/>
    <property type="match status" value="1"/>
</dbReference>
<comment type="catalytic activity">
    <reaction evidence="8">
        <text>L-seryl-[protein] + ATP = O-phospho-L-seryl-[protein] + ADP + H(+)</text>
        <dbReference type="Rhea" id="RHEA:17989"/>
        <dbReference type="Rhea" id="RHEA-COMP:9863"/>
        <dbReference type="Rhea" id="RHEA-COMP:11604"/>
        <dbReference type="ChEBI" id="CHEBI:15378"/>
        <dbReference type="ChEBI" id="CHEBI:29999"/>
        <dbReference type="ChEBI" id="CHEBI:30616"/>
        <dbReference type="ChEBI" id="CHEBI:83421"/>
        <dbReference type="ChEBI" id="CHEBI:456216"/>
        <dbReference type="EC" id="2.7.11.1"/>
    </reaction>
</comment>
<dbReference type="InterPro" id="IPR050660">
    <property type="entry name" value="NEK_Ser/Thr_kinase"/>
</dbReference>
<evidence type="ECO:0000256" key="7">
    <source>
        <dbReference type="ARBA" id="ARBA00047899"/>
    </source>
</evidence>
<feature type="compositionally biased region" description="Polar residues" evidence="9">
    <location>
        <begin position="760"/>
        <end position="772"/>
    </location>
</feature>
<evidence type="ECO:0000256" key="2">
    <source>
        <dbReference type="ARBA" id="ARBA00022527"/>
    </source>
</evidence>
<dbReference type="InterPro" id="IPR011009">
    <property type="entry name" value="Kinase-like_dom_sf"/>
</dbReference>
<dbReference type="EC" id="2.7.11.1" evidence="1"/>
<dbReference type="PROSITE" id="PS00108">
    <property type="entry name" value="PROTEIN_KINASE_ST"/>
    <property type="match status" value="1"/>
</dbReference>
<dbReference type="Gene3D" id="1.10.510.10">
    <property type="entry name" value="Transferase(Phosphotransferase) domain 1"/>
    <property type="match status" value="1"/>
</dbReference>
<name>A0A2J6T3N5_9HELO</name>
<dbReference type="GO" id="GO:0004674">
    <property type="term" value="F:protein serine/threonine kinase activity"/>
    <property type="evidence" value="ECO:0007669"/>
    <property type="project" value="UniProtKB-KW"/>
</dbReference>
<dbReference type="InterPro" id="IPR000719">
    <property type="entry name" value="Prot_kinase_dom"/>
</dbReference>
<evidence type="ECO:0000313" key="11">
    <source>
        <dbReference type="EMBL" id="PMD57523.1"/>
    </source>
</evidence>
<dbReference type="AlphaFoldDB" id="A0A2J6T3N5"/>
<dbReference type="PROSITE" id="PS50011">
    <property type="entry name" value="PROTEIN_KINASE_DOM"/>
    <property type="match status" value="1"/>
</dbReference>
<dbReference type="OrthoDB" id="5986190at2759"/>
<dbReference type="PANTHER" id="PTHR43671:SF98">
    <property type="entry name" value="SERINE_THREONINE-PROTEIN KINASE NEK11"/>
    <property type="match status" value="1"/>
</dbReference>
<evidence type="ECO:0000313" key="12">
    <source>
        <dbReference type="Proteomes" id="UP000235371"/>
    </source>
</evidence>
<evidence type="ECO:0000256" key="6">
    <source>
        <dbReference type="ARBA" id="ARBA00022840"/>
    </source>
</evidence>
<feature type="region of interest" description="Disordered" evidence="9">
    <location>
        <begin position="746"/>
        <end position="798"/>
    </location>
</feature>
<dbReference type="InterPro" id="IPR008271">
    <property type="entry name" value="Ser/Thr_kinase_AS"/>
</dbReference>
<protein>
    <recommendedName>
        <fullName evidence="1">non-specific serine/threonine protein kinase</fullName>
        <ecNumber evidence="1">2.7.11.1</ecNumber>
    </recommendedName>
</protein>
<dbReference type="SUPFAM" id="SSF56112">
    <property type="entry name" value="Protein kinase-like (PK-like)"/>
    <property type="match status" value="1"/>
</dbReference>
<keyword evidence="2" id="KW-0723">Serine/threonine-protein kinase</keyword>
<keyword evidence="4" id="KW-0547">Nucleotide-binding</keyword>
<feature type="compositionally biased region" description="Pro residues" evidence="9">
    <location>
        <begin position="679"/>
        <end position="688"/>
    </location>
</feature>
<feature type="compositionally biased region" description="Polar residues" evidence="9">
    <location>
        <begin position="695"/>
        <end position="706"/>
    </location>
</feature>
<dbReference type="Pfam" id="PF00069">
    <property type="entry name" value="Pkinase"/>
    <property type="match status" value="1"/>
</dbReference>
<sequence length="942" mass="105596">MGDRRKGKGKASRGNGSNTKDYTSDATAQSSSSHVDRGIKNPVEYLDYCQMNEKLEAAAFNRGSKSDKFVPLNRLEDIWRDRLGRFLVILGLGKDIFLVNDITKNLIKTLSILVTIGWKKWDAFGDIFLEERGGSVRGDRNDHNLPYPLAILEGQDGDPFLGEHWAGKFRAEQSTFIPIIIKEGGNEIYREGRPLPFIRSQTLKLKNGGYGSVTREIIACHHFQSRTPSGEPFLHPKEMRVARKRFPARGDFKKEARNLADLNSSLSDHKRIVRYLAVFTVEDEEDQDAQKEFNIILPLADTDLQQFLYDKAFEGSWGNVAEIVKEASNLADAMRWLHEGQIISGKVLVCCHMDIKLDNVLVYQNDNPPVGWWKISDFGISSLKERKKERIAPQRPTSALLTVPTTSPAESLRIITAQMRTTVKRPAGAFSAPEVEAGGNVGPESDIFSFGCILFQVLARATGGIRLLKELDDNRASFEENGTRNDHFCQRMEGRKAIHKDVSLWLKTSDGLRGTLPDRSMTMNCKKLIEKTLEIPPEARPSAATLHAELAKIAHGEGEEYSFDKHSNLLSDVSRSSASKPKSVDRPQICIKPSPPKTEQEDLPDRMSVLTMKMPTSPPISPRPTRGTLEINAQPFQPISQPLPTPPLDTDHQDSPETVQPGPMPPMVMGRAPPRNRPDNPPPPPPPNFSNTRPQNTIDFQRTSDQPPLPHFYNPAVQNTAYFQRTSDQPPPRHFYNPTARNTVDFQRTSDQPPPHFYNNPAQNTADYQYTSPLMPLPQSPMTFPGQRSRKDSAHTSQSFVHDVVARRSERGELIPFTTPPGVISTIISSTRAKIIFIAPKEAVVYTLYGPDSDAYSKTISPPQNCKWQNGSLAGDFVALCSVSDSHNTQGLHLYKLSLSYHNLMVHEIQLKTELPYFEKFTVSMDGRLLLGRSNTVRLYES</sequence>
<dbReference type="InParanoid" id="A0A2J6T3N5"/>
<dbReference type="GeneID" id="36579754"/>
<keyword evidence="5 11" id="KW-0418">Kinase</keyword>
<evidence type="ECO:0000259" key="10">
    <source>
        <dbReference type="PROSITE" id="PS50011"/>
    </source>
</evidence>
<feature type="compositionally biased region" description="Basic residues" evidence="9">
    <location>
        <begin position="1"/>
        <end position="11"/>
    </location>
</feature>
<feature type="region of interest" description="Disordered" evidence="9">
    <location>
        <begin position="636"/>
        <end position="714"/>
    </location>
</feature>
<accession>A0A2J6T3N5</accession>
<dbReference type="Proteomes" id="UP000235371">
    <property type="component" value="Unassembled WGS sequence"/>
</dbReference>
<keyword evidence="12" id="KW-1185">Reference proteome</keyword>
<reference evidence="11 12" key="1">
    <citation type="submission" date="2016-04" db="EMBL/GenBank/DDBJ databases">
        <title>A degradative enzymes factory behind the ericoid mycorrhizal symbiosis.</title>
        <authorList>
            <consortium name="DOE Joint Genome Institute"/>
            <person name="Martino E."/>
            <person name="Morin E."/>
            <person name="Grelet G."/>
            <person name="Kuo A."/>
            <person name="Kohler A."/>
            <person name="Daghino S."/>
            <person name="Barry K."/>
            <person name="Choi C."/>
            <person name="Cichocki N."/>
            <person name="Clum A."/>
            <person name="Copeland A."/>
            <person name="Hainaut M."/>
            <person name="Haridas S."/>
            <person name="Labutti K."/>
            <person name="Lindquist E."/>
            <person name="Lipzen A."/>
            <person name="Khouja H.-R."/>
            <person name="Murat C."/>
            <person name="Ohm R."/>
            <person name="Olson A."/>
            <person name="Spatafora J."/>
            <person name="Veneault-Fourrey C."/>
            <person name="Henrissat B."/>
            <person name="Grigoriev I."/>
            <person name="Martin F."/>
            <person name="Perotto S."/>
        </authorList>
    </citation>
    <scope>NUCLEOTIDE SEQUENCE [LARGE SCALE GENOMIC DNA]</scope>
    <source>
        <strain evidence="11 12">E</strain>
    </source>
</reference>
<keyword evidence="3" id="KW-0808">Transferase</keyword>
<dbReference type="RefSeq" id="XP_024734427.1">
    <property type="nucleotide sequence ID" value="XM_024871672.1"/>
</dbReference>
<evidence type="ECO:0000256" key="9">
    <source>
        <dbReference type="SAM" id="MobiDB-lite"/>
    </source>
</evidence>
<proteinExistence type="predicted"/>
<dbReference type="PANTHER" id="PTHR43671">
    <property type="entry name" value="SERINE/THREONINE-PROTEIN KINASE NEK"/>
    <property type="match status" value="1"/>
</dbReference>
<dbReference type="EMBL" id="KZ613846">
    <property type="protein sequence ID" value="PMD57523.1"/>
    <property type="molecule type" value="Genomic_DNA"/>
</dbReference>
<feature type="region of interest" description="Disordered" evidence="9">
    <location>
        <begin position="1"/>
        <end position="35"/>
    </location>
</feature>
<evidence type="ECO:0000256" key="1">
    <source>
        <dbReference type="ARBA" id="ARBA00012513"/>
    </source>
</evidence>
<dbReference type="GO" id="GO:0005524">
    <property type="term" value="F:ATP binding"/>
    <property type="evidence" value="ECO:0007669"/>
    <property type="project" value="UniProtKB-KW"/>
</dbReference>
<gene>
    <name evidence="11" type="ORF">K444DRAFT_29206</name>
</gene>
<feature type="domain" description="Protein kinase" evidence="10">
    <location>
        <begin position="199"/>
        <end position="550"/>
    </location>
</feature>
<evidence type="ECO:0000256" key="3">
    <source>
        <dbReference type="ARBA" id="ARBA00022679"/>
    </source>
</evidence>
<organism evidence="11 12">
    <name type="scientific">Hyaloscypha bicolor E</name>
    <dbReference type="NCBI Taxonomy" id="1095630"/>
    <lineage>
        <taxon>Eukaryota</taxon>
        <taxon>Fungi</taxon>
        <taxon>Dikarya</taxon>
        <taxon>Ascomycota</taxon>
        <taxon>Pezizomycotina</taxon>
        <taxon>Leotiomycetes</taxon>
        <taxon>Helotiales</taxon>
        <taxon>Hyaloscyphaceae</taxon>
        <taxon>Hyaloscypha</taxon>
        <taxon>Hyaloscypha bicolor</taxon>
    </lineage>
</organism>
<comment type="catalytic activity">
    <reaction evidence="7">
        <text>L-threonyl-[protein] + ATP = O-phospho-L-threonyl-[protein] + ADP + H(+)</text>
        <dbReference type="Rhea" id="RHEA:46608"/>
        <dbReference type="Rhea" id="RHEA-COMP:11060"/>
        <dbReference type="Rhea" id="RHEA-COMP:11605"/>
        <dbReference type="ChEBI" id="CHEBI:15378"/>
        <dbReference type="ChEBI" id="CHEBI:30013"/>
        <dbReference type="ChEBI" id="CHEBI:30616"/>
        <dbReference type="ChEBI" id="CHEBI:61977"/>
        <dbReference type="ChEBI" id="CHEBI:456216"/>
        <dbReference type="EC" id="2.7.11.1"/>
    </reaction>
</comment>
<evidence type="ECO:0000256" key="8">
    <source>
        <dbReference type="ARBA" id="ARBA00048679"/>
    </source>
</evidence>
<feature type="compositionally biased region" description="Polar residues" evidence="9">
    <location>
        <begin position="14"/>
        <end position="33"/>
    </location>
</feature>